<dbReference type="InterPro" id="IPR008183">
    <property type="entry name" value="Aldose_1/G6P_1-epimerase"/>
</dbReference>
<dbReference type="RefSeq" id="WP_184334519.1">
    <property type="nucleotide sequence ID" value="NZ_JACHHZ010000005.1"/>
</dbReference>
<organism evidence="1 2">
    <name type="scientific">Povalibacter uvarum</name>
    <dbReference type="NCBI Taxonomy" id="732238"/>
    <lineage>
        <taxon>Bacteria</taxon>
        <taxon>Pseudomonadati</taxon>
        <taxon>Pseudomonadota</taxon>
        <taxon>Gammaproteobacteria</taxon>
        <taxon>Steroidobacterales</taxon>
        <taxon>Steroidobacteraceae</taxon>
        <taxon>Povalibacter</taxon>
    </lineage>
</organism>
<name>A0A841HP78_9GAMM</name>
<dbReference type="Gene3D" id="2.70.98.10">
    <property type="match status" value="1"/>
</dbReference>
<dbReference type="PANTHER" id="PTHR11122:SF13">
    <property type="entry name" value="GLUCOSE-6-PHOSPHATE 1-EPIMERASE"/>
    <property type="match status" value="1"/>
</dbReference>
<comment type="caution">
    <text evidence="1">The sequence shown here is derived from an EMBL/GenBank/DDBJ whole genome shotgun (WGS) entry which is preliminary data.</text>
</comment>
<dbReference type="InterPro" id="IPR011013">
    <property type="entry name" value="Gal_mutarotase_sf_dom"/>
</dbReference>
<reference evidence="1 2" key="1">
    <citation type="submission" date="2020-08" db="EMBL/GenBank/DDBJ databases">
        <title>Genomic Encyclopedia of Type Strains, Phase IV (KMG-IV): sequencing the most valuable type-strain genomes for metagenomic binning, comparative biology and taxonomic classification.</title>
        <authorList>
            <person name="Goeker M."/>
        </authorList>
    </citation>
    <scope>NUCLEOTIDE SEQUENCE [LARGE SCALE GENOMIC DNA]</scope>
    <source>
        <strain evidence="1 2">DSM 26723</strain>
    </source>
</reference>
<dbReference type="PANTHER" id="PTHR11122">
    <property type="entry name" value="APOSPORY-ASSOCIATED PROTEIN C-RELATED"/>
    <property type="match status" value="1"/>
</dbReference>
<evidence type="ECO:0000313" key="1">
    <source>
        <dbReference type="EMBL" id="MBB6095111.1"/>
    </source>
</evidence>
<gene>
    <name evidence="1" type="ORF">HNQ60_004001</name>
</gene>
<accession>A0A841HP78</accession>
<dbReference type="GO" id="GO:0005975">
    <property type="term" value="P:carbohydrate metabolic process"/>
    <property type="evidence" value="ECO:0007669"/>
    <property type="project" value="InterPro"/>
</dbReference>
<dbReference type="InterPro" id="IPR014718">
    <property type="entry name" value="GH-type_carb-bd"/>
</dbReference>
<evidence type="ECO:0000313" key="2">
    <source>
        <dbReference type="Proteomes" id="UP000588068"/>
    </source>
</evidence>
<dbReference type="GO" id="GO:0016853">
    <property type="term" value="F:isomerase activity"/>
    <property type="evidence" value="ECO:0007669"/>
    <property type="project" value="InterPro"/>
</dbReference>
<dbReference type="SUPFAM" id="SSF74650">
    <property type="entry name" value="Galactose mutarotase-like"/>
    <property type="match status" value="1"/>
</dbReference>
<keyword evidence="2" id="KW-1185">Reference proteome</keyword>
<dbReference type="EMBL" id="JACHHZ010000005">
    <property type="protein sequence ID" value="MBB6095111.1"/>
    <property type="molecule type" value="Genomic_DNA"/>
</dbReference>
<protein>
    <submittedName>
        <fullName evidence="1">Galactose mutarotase-like enzyme</fullName>
    </submittedName>
</protein>
<dbReference type="AlphaFoldDB" id="A0A841HP78"/>
<dbReference type="GO" id="GO:0030246">
    <property type="term" value="F:carbohydrate binding"/>
    <property type="evidence" value="ECO:0007669"/>
    <property type="project" value="InterPro"/>
</dbReference>
<dbReference type="Proteomes" id="UP000588068">
    <property type="component" value="Unassembled WGS sequence"/>
</dbReference>
<proteinExistence type="predicted"/>
<sequence>MTSVPLITITDPRARATASIAPERGAIVTSFQVAGRELLYLDEATFRDPTKNVRGGIPILFPSPGRLADDMWAREGRSATMKQHGFGRTRAWRVGRVESNEVILALESDAATMAQYPWPFRAELHLTIHGTELRLSMSIENTGDTTMPFGLGYHPYFLVKDKRGARIETDATQEFDNLTRVTRSFRGIDLTSREVDQHLLDHKPHRMPLFLADGSRIEVSASNDFGHWVVWTLQGNDFVCVEPWTSPGNALNTGDHLLRLAPGQRHESFMSIAFVSAEG</sequence>
<dbReference type="Pfam" id="PF01263">
    <property type="entry name" value="Aldose_epim"/>
    <property type="match status" value="1"/>
</dbReference>